<evidence type="ECO:0000313" key="1">
    <source>
        <dbReference type="EMBL" id="GAH76000.1"/>
    </source>
</evidence>
<name>X1J3E2_9ZZZZ</name>
<sequence length="33" mass="3822">GLNSPFGSFDRSFDGEQPRYQFEKLCQLEAQAR</sequence>
<dbReference type="EMBL" id="BARU01026387">
    <property type="protein sequence ID" value="GAH76000.1"/>
    <property type="molecule type" value="Genomic_DNA"/>
</dbReference>
<gene>
    <name evidence="1" type="ORF">S03H2_42392</name>
</gene>
<accession>X1J3E2</accession>
<organism evidence="1">
    <name type="scientific">marine sediment metagenome</name>
    <dbReference type="NCBI Taxonomy" id="412755"/>
    <lineage>
        <taxon>unclassified sequences</taxon>
        <taxon>metagenomes</taxon>
        <taxon>ecological metagenomes</taxon>
    </lineage>
</organism>
<reference evidence="1" key="1">
    <citation type="journal article" date="2014" name="Front. Microbiol.">
        <title>High frequency of phylogenetically diverse reductive dehalogenase-homologous genes in deep subseafloor sedimentary metagenomes.</title>
        <authorList>
            <person name="Kawai M."/>
            <person name="Futagami T."/>
            <person name="Toyoda A."/>
            <person name="Takaki Y."/>
            <person name="Nishi S."/>
            <person name="Hori S."/>
            <person name="Arai W."/>
            <person name="Tsubouchi T."/>
            <person name="Morono Y."/>
            <person name="Uchiyama I."/>
            <person name="Ito T."/>
            <person name="Fujiyama A."/>
            <person name="Inagaki F."/>
            <person name="Takami H."/>
        </authorList>
    </citation>
    <scope>NUCLEOTIDE SEQUENCE</scope>
    <source>
        <strain evidence="1">Expedition CK06-06</strain>
    </source>
</reference>
<comment type="caution">
    <text evidence="1">The sequence shown here is derived from an EMBL/GenBank/DDBJ whole genome shotgun (WGS) entry which is preliminary data.</text>
</comment>
<proteinExistence type="predicted"/>
<dbReference type="AlphaFoldDB" id="X1J3E2"/>
<protein>
    <submittedName>
        <fullName evidence="1">Uncharacterized protein</fullName>
    </submittedName>
</protein>
<feature type="non-terminal residue" evidence="1">
    <location>
        <position position="1"/>
    </location>
</feature>